<feature type="region of interest" description="Disordered" evidence="7">
    <location>
        <begin position="1"/>
        <end position="25"/>
    </location>
</feature>
<feature type="compositionally biased region" description="Basic and acidic residues" evidence="7">
    <location>
        <begin position="9"/>
        <end position="19"/>
    </location>
</feature>
<evidence type="ECO:0000256" key="1">
    <source>
        <dbReference type="ARBA" id="ARBA00004123"/>
    </source>
</evidence>
<keyword evidence="4 6" id="KW-0694">RNA-binding</keyword>
<dbReference type="GO" id="GO:0006397">
    <property type="term" value="P:mRNA processing"/>
    <property type="evidence" value="ECO:0007669"/>
    <property type="project" value="UniProtKB-KW"/>
</dbReference>
<keyword evidence="5" id="KW-0539">Nucleus</keyword>
<dbReference type="EMBL" id="MRZV01000163">
    <property type="protein sequence ID" value="PIK56810.1"/>
    <property type="molecule type" value="Genomic_DNA"/>
</dbReference>
<evidence type="ECO:0000256" key="3">
    <source>
        <dbReference type="ARBA" id="ARBA00022737"/>
    </source>
</evidence>
<comment type="subcellular location">
    <subcellularLocation>
        <location evidence="1">Nucleus</location>
    </subcellularLocation>
</comment>
<gene>
    <name evidence="9" type="ORF">BSL78_06279</name>
</gene>
<evidence type="ECO:0000256" key="4">
    <source>
        <dbReference type="ARBA" id="ARBA00022884"/>
    </source>
</evidence>
<dbReference type="InterPro" id="IPR012677">
    <property type="entry name" value="Nucleotide-bd_a/b_plait_sf"/>
</dbReference>
<sequence>MSGYHRSRERGGGDEDRQKRVYVGNLPPDIREKDLTDLFYSYGNISHIELKRNQHSAGTPFAFVEFENKRDAEDAKFGRNGFDYDGYNLRVESPKGSARGGYHDRGGGGRSSFGAVKAEVEAEVEVEEDQKDPLQGGLTTDVS</sequence>
<keyword evidence="2" id="KW-0507">mRNA processing</keyword>
<evidence type="ECO:0000256" key="7">
    <source>
        <dbReference type="SAM" id="MobiDB-lite"/>
    </source>
</evidence>
<organism evidence="9 10">
    <name type="scientific">Stichopus japonicus</name>
    <name type="common">Sea cucumber</name>
    <dbReference type="NCBI Taxonomy" id="307972"/>
    <lineage>
        <taxon>Eukaryota</taxon>
        <taxon>Metazoa</taxon>
        <taxon>Echinodermata</taxon>
        <taxon>Eleutherozoa</taxon>
        <taxon>Echinozoa</taxon>
        <taxon>Holothuroidea</taxon>
        <taxon>Aspidochirotacea</taxon>
        <taxon>Aspidochirotida</taxon>
        <taxon>Stichopodidae</taxon>
        <taxon>Apostichopus</taxon>
    </lineage>
</organism>
<dbReference type="STRING" id="307972.A0A2G8L9J3"/>
<dbReference type="PANTHER" id="PTHR23003:SF62">
    <property type="entry name" value="SERINE_ARGININE (SR)-TYPE SHUTTLING MRNA BINDING PROTEIN NPL3"/>
    <property type="match status" value="1"/>
</dbReference>
<evidence type="ECO:0000256" key="6">
    <source>
        <dbReference type="PROSITE-ProRule" id="PRU00176"/>
    </source>
</evidence>
<dbReference type="InterPro" id="IPR000504">
    <property type="entry name" value="RRM_dom"/>
</dbReference>
<feature type="region of interest" description="Disordered" evidence="7">
    <location>
        <begin position="93"/>
        <end position="143"/>
    </location>
</feature>
<keyword evidence="10" id="KW-1185">Reference proteome</keyword>
<dbReference type="OrthoDB" id="1099063at2759"/>
<evidence type="ECO:0000313" key="10">
    <source>
        <dbReference type="Proteomes" id="UP000230750"/>
    </source>
</evidence>
<dbReference type="InterPro" id="IPR050374">
    <property type="entry name" value="RRT5_SRSF_SR"/>
</dbReference>
<accession>A0A2G8L9J3</accession>
<dbReference type="GO" id="GO:0005737">
    <property type="term" value="C:cytoplasm"/>
    <property type="evidence" value="ECO:0007669"/>
    <property type="project" value="TreeGrafter"/>
</dbReference>
<dbReference type="Proteomes" id="UP000230750">
    <property type="component" value="Unassembled WGS sequence"/>
</dbReference>
<dbReference type="PANTHER" id="PTHR23003">
    <property type="entry name" value="RNA RECOGNITION MOTIF RRM DOMAIN CONTAINING PROTEIN"/>
    <property type="match status" value="1"/>
</dbReference>
<dbReference type="InterPro" id="IPR035979">
    <property type="entry name" value="RBD_domain_sf"/>
</dbReference>
<evidence type="ECO:0000256" key="2">
    <source>
        <dbReference type="ARBA" id="ARBA00022664"/>
    </source>
</evidence>
<dbReference type="Pfam" id="PF00076">
    <property type="entry name" value="RRM_1"/>
    <property type="match status" value="1"/>
</dbReference>
<dbReference type="SMART" id="SM00360">
    <property type="entry name" value="RRM"/>
    <property type="match status" value="1"/>
</dbReference>
<dbReference type="Gene3D" id="3.30.70.330">
    <property type="match status" value="1"/>
</dbReference>
<evidence type="ECO:0000259" key="8">
    <source>
        <dbReference type="PROSITE" id="PS50102"/>
    </source>
</evidence>
<evidence type="ECO:0000313" key="9">
    <source>
        <dbReference type="EMBL" id="PIK56810.1"/>
    </source>
</evidence>
<keyword evidence="3" id="KW-0677">Repeat</keyword>
<dbReference type="AlphaFoldDB" id="A0A2G8L9J3"/>
<proteinExistence type="predicted"/>
<reference evidence="9 10" key="1">
    <citation type="journal article" date="2017" name="PLoS Biol.">
        <title>The sea cucumber genome provides insights into morphological evolution and visceral regeneration.</title>
        <authorList>
            <person name="Zhang X."/>
            <person name="Sun L."/>
            <person name="Yuan J."/>
            <person name="Sun Y."/>
            <person name="Gao Y."/>
            <person name="Zhang L."/>
            <person name="Li S."/>
            <person name="Dai H."/>
            <person name="Hamel J.F."/>
            <person name="Liu C."/>
            <person name="Yu Y."/>
            <person name="Liu S."/>
            <person name="Lin W."/>
            <person name="Guo K."/>
            <person name="Jin S."/>
            <person name="Xu P."/>
            <person name="Storey K.B."/>
            <person name="Huan P."/>
            <person name="Zhang T."/>
            <person name="Zhou Y."/>
            <person name="Zhang J."/>
            <person name="Lin C."/>
            <person name="Li X."/>
            <person name="Xing L."/>
            <person name="Huo D."/>
            <person name="Sun M."/>
            <person name="Wang L."/>
            <person name="Mercier A."/>
            <person name="Li F."/>
            <person name="Yang H."/>
            <person name="Xiang J."/>
        </authorList>
    </citation>
    <scope>NUCLEOTIDE SEQUENCE [LARGE SCALE GENOMIC DNA]</scope>
    <source>
        <strain evidence="9">Shaxun</strain>
        <tissue evidence="9">Muscle</tissue>
    </source>
</reference>
<name>A0A2G8L9J3_STIJA</name>
<dbReference type="PROSITE" id="PS50102">
    <property type="entry name" value="RRM"/>
    <property type="match status" value="1"/>
</dbReference>
<evidence type="ECO:0000256" key="5">
    <source>
        <dbReference type="ARBA" id="ARBA00023242"/>
    </source>
</evidence>
<dbReference type="SUPFAM" id="SSF54928">
    <property type="entry name" value="RNA-binding domain, RBD"/>
    <property type="match status" value="1"/>
</dbReference>
<protein>
    <submittedName>
        <fullName evidence="9">Putative serine/arginine-rich splicing factor 1B isoform X2</fullName>
    </submittedName>
</protein>
<comment type="caution">
    <text evidence="9">The sequence shown here is derived from an EMBL/GenBank/DDBJ whole genome shotgun (WGS) entry which is preliminary data.</text>
</comment>
<feature type="compositionally biased region" description="Acidic residues" evidence="7">
    <location>
        <begin position="121"/>
        <end position="130"/>
    </location>
</feature>
<dbReference type="GO" id="GO:0003729">
    <property type="term" value="F:mRNA binding"/>
    <property type="evidence" value="ECO:0007669"/>
    <property type="project" value="TreeGrafter"/>
</dbReference>
<dbReference type="GO" id="GO:0005634">
    <property type="term" value="C:nucleus"/>
    <property type="evidence" value="ECO:0007669"/>
    <property type="project" value="UniProtKB-SubCell"/>
</dbReference>
<feature type="domain" description="RRM" evidence="8">
    <location>
        <begin position="19"/>
        <end position="96"/>
    </location>
</feature>